<dbReference type="Gene3D" id="3.10.450.50">
    <property type="match status" value="1"/>
</dbReference>
<dbReference type="RefSeq" id="WP_344039408.1">
    <property type="nucleotide sequence ID" value="NZ_BAAAKE010000016.1"/>
</dbReference>
<evidence type="ECO:0000313" key="3">
    <source>
        <dbReference type="Proteomes" id="UP001595833"/>
    </source>
</evidence>
<dbReference type="InterPro" id="IPR037401">
    <property type="entry name" value="SnoaL-like"/>
</dbReference>
<dbReference type="EMBL" id="JBHSJB010000006">
    <property type="protein sequence ID" value="MFC5053462.1"/>
    <property type="molecule type" value="Genomic_DNA"/>
</dbReference>
<feature type="domain" description="SnoaL-like" evidence="1">
    <location>
        <begin position="24"/>
        <end position="115"/>
    </location>
</feature>
<keyword evidence="3" id="KW-1185">Reference proteome</keyword>
<accession>A0ABV9XW77</accession>
<proteinExistence type="predicted"/>
<protein>
    <submittedName>
        <fullName evidence="2">Nuclear transport factor 2 family protein</fullName>
    </submittedName>
</protein>
<reference evidence="3" key="1">
    <citation type="journal article" date="2019" name="Int. J. Syst. Evol. Microbiol.">
        <title>The Global Catalogue of Microorganisms (GCM) 10K type strain sequencing project: providing services to taxonomists for standard genome sequencing and annotation.</title>
        <authorList>
            <consortium name="The Broad Institute Genomics Platform"/>
            <consortium name="The Broad Institute Genome Sequencing Center for Infectious Disease"/>
            <person name="Wu L."/>
            <person name="Ma J."/>
        </authorList>
    </citation>
    <scope>NUCLEOTIDE SEQUENCE [LARGE SCALE GENOMIC DNA]</scope>
    <source>
        <strain evidence="3">KCTC 12848</strain>
    </source>
</reference>
<organism evidence="2 3">
    <name type="scientific">Saccharothrix xinjiangensis</name>
    <dbReference type="NCBI Taxonomy" id="204798"/>
    <lineage>
        <taxon>Bacteria</taxon>
        <taxon>Bacillati</taxon>
        <taxon>Actinomycetota</taxon>
        <taxon>Actinomycetes</taxon>
        <taxon>Pseudonocardiales</taxon>
        <taxon>Pseudonocardiaceae</taxon>
        <taxon>Saccharothrix</taxon>
    </lineage>
</organism>
<dbReference type="SUPFAM" id="SSF54427">
    <property type="entry name" value="NTF2-like"/>
    <property type="match status" value="1"/>
</dbReference>
<evidence type="ECO:0000313" key="2">
    <source>
        <dbReference type="EMBL" id="MFC5053462.1"/>
    </source>
</evidence>
<dbReference type="InterPro" id="IPR032710">
    <property type="entry name" value="NTF2-like_dom_sf"/>
</dbReference>
<dbReference type="Pfam" id="PF12680">
    <property type="entry name" value="SnoaL_2"/>
    <property type="match status" value="1"/>
</dbReference>
<evidence type="ECO:0000259" key="1">
    <source>
        <dbReference type="Pfam" id="PF12680"/>
    </source>
</evidence>
<sequence length="128" mass="14094">MAADRWQGRHQPGVAVTAVGVEHVRLSYEYLDQRDIDGYASLFDADAVLQRPGEREVRGRDEIEAYQARRQHRSATHVVDEVIAAEGRVAVVGRLVGAGVETGFADIFAIGEHGLLCSKRTFFFIAPA</sequence>
<gene>
    <name evidence="2" type="ORF">ACFPFM_06790</name>
</gene>
<dbReference type="Proteomes" id="UP001595833">
    <property type="component" value="Unassembled WGS sequence"/>
</dbReference>
<name>A0ABV9XW77_9PSEU</name>
<comment type="caution">
    <text evidence="2">The sequence shown here is derived from an EMBL/GenBank/DDBJ whole genome shotgun (WGS) entry which is preliminary data.</text>
</comment>